<dbReference type="EMBL" id="QFZK01000001">
    <property type="protein sequence ID" value="RFO98803.1"/>
    <property type="molecule type" value="Genomic_DNA"/>
</dbReference>
<dbReference type="InterPro" id="IPR003593">
    <property type="entry name" value="AAA+_ATPase"/>
</dbReference>
<name>A0A3E1RHU1_9BURK</name>
<dbReference type="PANTHER" id="PTHR46743">
    <property type="entry name" value="TEICHOIC ACIDS EXPORT ATP-BINDING PROTEIN TAGH"/>
    <property type="match status" value="1"/>
</dbReference>
<accession>A0A3E1RHU1</accession>
<dbReference type="AlphaFoldDB" id="A0A3E1RHU1"/>
<dbReference type="PANTHER" id="PTHR46743:SF2">
    <property type="entry name" value="TEICHOIC ACIDS EXPORT ATP-BINDING PROTEIN TAGH"/>
    <property type="match status" value="1"/>
</dbReference>
<evidence type="ECO:0000256" key="4">
    <source>
        <dbReference type="ARBA" id="ARBA00022741"/>
    </source>
</evidence>
<keyword evidence="4" id="KW-0547">Nucleotide-binding</keyword>
<keyword evidence="3" id="KW-1003">Cell membrane</keyword>
<dbReference type="InterPro" id="IPR003439">
    <property type="entry name" value="ABC_transporter-like_ATP-bd"/>
</dbReference>
<dbReference type="Pfam" id="PF00005">
    <property type="entry name" value="ABC_tran"/>
    <property type="match status" value="1"/>
</dbReference>
<comment type="similarity">
    <text evidence="1">Belongs to the ABC transporter superfamily.</text>
</comment>
<dbReference type="PROSITE" id="PS50893">
    <property type="entry name" value="ABC_TRANSPORTER_2"/>
    <property type="match status" value="1"/>
</dbReference>
<gene>
    <name evidence="7" type="ORF">DIC66_02705</name>
</gene>
<feature type="domain" description="ABC transporter" evidence="6">
    <location>
        <begin position="36"/>
        <end position="243"/>
    </location>
</feature>
<evidence type="ECO:0000256" key="3">
    <source>
        <dbReference type="ARBA" id="ARBA00022475"/>
    </source>
</evidence>
<dbReference type="OrthoDB" id="9778870at2"/>
<evidence type="ECO:0000259" key="6">
    <source>
        <dbReference type="PROSITE" id="PS50893"/>
    </source>
</evidence>
<dbReference type="InterPro" id="IPR017871">
    <property type="entry name" value="ABC_transporter-like_CS"/>
</dbReference>
<evidence type="ECO:0000313" key="8">
    <source>
        <dbReference type="Proteomes" id="UP000260665"/>
    </source>
</evidence>
<dbReference type="GO" id="GO:0140359">
    <property type="term" value="F:ABC-type transporter activity"/>
    <property type="evidence" value="ECO:0007669"/>
    <property type="project" value="InterPro"/>
</dbReference>
<sequence>MAHIKADNLTVRYPVFDARHRTLKGSIKLAATGGSIFVPDSKKRLGTTYIEALHDLSFTIESGSRIGIFGHNGSGKTTLLKVLAGIYSPTSGTLEISGSVGSFVDIAAGVDGDLSGYDNIYIRGLMMGHSRSEIDREVEAIIDFSGLGEFIYMPIRTYSSGMWARLAFSTATAFRSDIVLLDEWLSVGDEVFQKTAQDRLASVVDLAAILVLASQSLDLLKSQCDQIIVLEHGRITETMKVEK</sequence>
<protein>
    <submittedName>
        <fullName evidence="7">Sugar ABC transporter ATP-binding protein</fullName>
    </submittedName>
</protein>
<evidence type="ECO:0000256" key="2">
    <source>
        <dbReference type="ARBA" id="ARBA00022448"/>
    </source>
</evidence>
<reference evidence="7 8" key="1">
    <citation type="submission" date="2018-05" db="EMBL/GenBank/DDBJ databases">
        <title>Rhodoferax soyangensis sp.nov., isolated from an oligotrophic freshwater lake.</title>
        <authorList>
            <person name="Park M."/>
        </authorList>
    </citation>
    <scope>NUCLEOTIDE SEQUENCE [LARGE SCALE GENOMIC DNA]</scope>
    <source>
        <strain evidence="7 8">IMCC26218</strain>
    </source>
</reference>
<dbReference type="Gene3D" id="3.40.50.300">
    <property type="entry name" value="P-loop containing nucleotide triphosphate hydrolases"/>
    <property type="match status" value="1"/>
</dbReference>
<dbReference type="GO" id="GO:0016020">
    <property type="term" value="C:membrane"/>
    <property type="evidence" value="ECO:0007669"/>
    <property type="project" value="InterPro"/>
</dbReference>
<dbReference type="InterPro" id="IPR050683">
    <property type="entry name" value="Bact_Polysacc_Export_ATP-bd"/>
</dbReference>
<proteinExistence type="inferred from homology"/>
<evidence type="ECO:0000256" key="1">
    <source>
        <dbReference type="ARBA" id="ARBA00005417"/>
    </source>
</evidence>
<evidence type="ECO:0000313" key="7">
    <source>
        <dbReference type="EMBL" id="RFO98803.1"/>
    </source>
</evidence>
<dbReference type="SMART" id="SM00382">
    <property type="entry name" value="AAA"/>
    <property type="match status" value="1"/>
</dbReference>
<keyword evidence="3" id="KW-0472">Membrane</keyword>
<dbReference type="SUPFAM" id="SSF52540">
    <property type="entry name" value="P-loop containing nucleoside triphosphate hydrolases"/>
    <property type="match status" value="1"/>
</dbReference>
<keyword evidence="8" id="KW-1185">Reference proteome</keyword>
<keyword evidence="5 7" id="KW-0067">ATP-binding</keyword>
<dbReference type="InterPro" id="IPR015860">
    <property type="entry name" value="ABC_transpr_TagH-like"/>
</dbReference>
<dbReference type="InterPro" id="IPR027417">
    <property type="entry name" value="P-loop_NTPase"/>
</dbReference>
<dbReference type="PROSITE" id="PS00211">
    <property type="entry name" value="ABC_TRANSPORTER_1"/>
    <property type="match status" value="1"/>
</dbReference>
<organism evidence="7 8">
    <name type="scientific">Rhodoferax lacus</name>
    <dbReference type="NCBI Taxonomy" id="2184758"/>
    <lineage>
        <taxon>Bacteria</taxon>
        <taxon>Pseudomonadati</taxon>
        <taxon>Pseudomonadota</taxon>
        <taxon>Betaproteobacteria</taxon>
        <taxon>Burkholderiales</taxon>
        <taxon>Comamonadaceae</taxon>
        <taxon>Rhodoferax</taxon>
    </lineage>
</organism>
<dbReference type="CDD" id="cd03220">
    <property type="entry name" value="ABC_KpsT_Wzt"/>
    <property type="match status" value="1"/>
</dbReference>
<dbReference type="GO" id="GO:0016887">
    <property type="term" value="F:ATP hydrolysis activity"/>
    <property type="evidence" value="ECO:0007669"/>
    <property type="project" value="InterPro"/>
</dbReference>
<comment type="caution">
    <text evidence="7">The sequence shown here is derived from an EMBL/GenBank/DDBJ whole genome shotgun (WGS) entry which is preliminary data.</text>
</comment>
<dbReference type="RefSeq" id="WP_117173749.1">
    <property type="nucleotide sequence ID" value="NZ_QFZK01000001.1"/>
</dbReference>
<dbReference type="GO" id="GO:0005524">
    <property type="term" value="F:ATP binding"/>
    <property type="evidence" value="ECO:0007669"/>
    <property type="project" value="UniProtKB-KW"/>
</dbReference>
<evidence type="ECO:0000256" key="5">
    <source>
        <dbReference type="ARBA" id="ARBA00022840"/>
    </source>
</evidence>
<keyword evidence="2" id="KW-0813">Transport</keyword>
<dbReference type="Proteomes" id="UP000260665">
    <property type="component" value="Unassembled WGS sequence"/>
</dbReference>